<dbReference type="RefSeq" id="WP_007711965.1">
    <property type="nucleotide sequence ID" value="NZ_BAABXR010000001.1"/>
</dbReference>
<evidence type="ECO:0000313" key="1">
    <source>
        <dbReference type="EMBL" id="RGX32807.1"/>
    </source>
</evidence>
<proteinExistence type="predicted"/>
<name>A0A413FKJ0_9FIRM</name>
<dbReference type="OrthoDB" id="2060174at2"/>
<protein>
    <submittedName>
        <fullName evidence="1">Uncharacterized protein</fullName>
    </submittedName>
</protein>
<dbReference type="EMBL" id="QSBM01000001">
    <property type="protein sequence ID" value="RGX32807.1"/>
    <property type="molecule type" value="Genomic_DNA"/>
</dbReference>
<dbReference type="AlphaFoldDB" id="A0A413FKJ0"/>
<sequence>MSRQLKKMLLPGGVNATEKACGDYVCKYCGGRATACNFVANMCLQVYARHQGLCGAYRETETYMGYITECSTCEFQGVSGECLYEGKAAMG</sequence>
<reference evidence="1 2" key="1">
    <citation type="submission" date="2018-08" db="EMBL/GenBank/DDBJ databases">
        <title>A genome reference for cultivated species of the human gut microbiota.</title>
        <authorList>
            <person name="Zou Y."/>
            <person name="Xue W."/>
            <person name="Luo G."/>
        </authorList>
    </citation>
    <scope>NUCLEOTIDE SEQUENCE [LARGE SCALE GENOMIC DNA]</scope>
    <source>
        <strain evidence="1 2">AF04-15</strain>
    </source>
</reference>
<accession>A0A413FKJ0</accession>
<organism evidence="1 2">
    <name type="scientific">Enterocloster asparagiformis</name>
    <dbReference type="NCBI Taxonomy" id="333367"/>
    <lineage>
        <taxon>Bacteria</taxon>
        <taxon>Bacillati</taxon>
        <taxon>Bacillota</taxon>
        <taxon>Clostridia</taxon>
        <taxon>Lachnospirales</taxon>
        <taxon>Lachnospiraceae</taxon>
        <taxon>Enterocloster</taxon>
    </lineage>
</organism>
<comment type="caution">
    <text evidence="1">The sequence shown here is derived from an EMBL/GenBank/DDBJ whole genome shotgun (WGS) entry which is preliminary data.</text>
</comment>
<evidence type="ECO:0000313" key="2">
    <source>
        <dbReference type="Proteomes" id="UP000283880"/>
    </source>
</evidence>
<dbReference type="Proteomes" id="UP000283880">
    <property type="component" value="Unassembled WGS sequence"/>
</dbReference>
<gene>
    <name evidence="1" type="ORF">DWV29_00900</name>
</gene>